<dbReference type="CDD" id="cd00086">
    <property type="entry name" value="homeodomain"/>
    <property type="match status" value="1"/>
</dbReference>
<dbReference type="Gene3D" id="1.10.10.60">
    <property type="entry name" value="Homeodomain-like"/>
    <property type="match status" value="1"/>
</dbReference>
<evidence type="ECO:0000259" key="9">
    <source>
        <dbReference type="PROSITE" id="PS50071"/>
    </source>
</evidence>
<evidence type="ECO:0000256" key="2">
    <source>
        <dbReference type="ARBA" id="ARBA00023125"/>
    </source>
</evidence>
<sequence length="320" mass="36120">MPLSLVYHLSLVAESLALTSIEVTEHSETARDFFGHFYRLENATASRTLGYCAEQQCRALLYVVREPENLIGYLVTNHKCGKKKAETNESASDVKLEEKTVQTENSQEAKLDEEARKCLFQVEVKGKTGEKSVFFDIVKKIAPQVGILSAIQSYICESTAPITFVEVSRWDSEFEVYSKLNGDEILTGCCDSEKYRVICHTEEPRCGTYTGWMMKHPFKEESIDTPNVDINSSVQPCSSGSNYSDKNQAYQKSGLTNSQNTEKTLEEAYLKTPFPDTNMILDLALVLNMSLSDVRSWFSQRHSKSMGQKRSHAGMEHKQL</sequence>
<comment type="subcellular location">
    <subcellularLocation>
        <location evidence="1 5 6">Nucleus</location>
    </subcellularLocation>
</comment>
<evidence type="ECO:0000256" key="8">
    <source>
        <dbReference type="SAM" id="SignalP"/>
    </source>
</evidence>
<dbReference type="PROSITE" id="PS50071">
    <property type="entry name" value="HOMEOBOX_2"/>
    <property type="match status" value="1"/>
</dbReference>
<proteinExistence type="predicted"/>
<dbReference type="InterPro" id="IPR017970">
    <property type="entry name" value="Homeobox_CS"/>
</dbReference>
<accession>A0AA39M6B5</accession>
<feature type="region of interest" description="Disordered" evidence="7">
    <location>
        <begin position="301"/>
        <end position="320"/>
    </location>
</feature>
<evidence type="ECO:0000313" key="10">
    <source>
        <dbReference type="EMBL" id="KAK0422119.1"/>
    </source>
</evidence>
<dbReference type="InterPro" id="IPR001356">
    <property type="entry name" value="HD"/>
</dbReference>
<dbReference type="AlphaFoldDB" id="A0AA39M6B5"/>
<organism evidence="10 11">
    <name type="scientific">Steinernema hermaphroditum</name>
    <dbReference type="NCBI Taxonomy" id="289476"/>
    <lineage>
        <taxon>Eukaryota</taxon>
        <taxon>Metazoa</taxon>
        <taxon>Ecdysozoa</taxon>
        <taxon>Nematoda</taxon>
        <taxon>Chromadorea</taxon>
        <taxon>Rhabditida</taxon>
        <taxon>Tylenchina</taxon>
        <taxon>Panagrolaimomorpha</taxon>
        <taxon>Strongyloidoidea</taxon>
        <taxon>Steinernematidae</taxon>
        <taxon>Steinernema</taxon>
    </lineage>
</organism>
<dbReference type="InterPro" id="IPR009057">
    <property type="entry name" value="Homeodomain-like_sf"/>
</dbReference>
<dbReference type="PROSITE" id="PS00027">
    <property type="entry name" value="HOMEOBOX_1"/>
    <property type="match status" value="1"/>
</dbReference>
<keyword evidence="3 5" id="KW-0371">Homeobox</keyword>
<evidence type="ECO:0000256" key="5">
    <source>
        <dbReference type="PROSITE-ProRule" id="PRU00108"/>
    </source>
</evidence>
<dbReference type="GO" id="GO:0003677">
    <property type="term" value="F:DNA binding"/>
    <property type="evidence" value="ECO:0007669"/>
    <property type="project" value="UniProtKB-UniRule"/>
</dbReference>
<evidence type="ECO:0000256" key="3">
    <source>
        <dbReference type="ARBA" id="ARBA00023155"/>
    </source>
</evidence>
<feature type="domain" description="Homeobox" evidence="9">
    <location>
        <begin position="248"/>
        <end position="308"/>
    </location>
</feature>
<keyword evidence="8" id="KW-0732">Signal</keyword>
<evidence type="ECO:0000256" key="6">
    <source>
        <dbReference type="RuleBase" id="RU000682"/>
    </source>
</evidence>
<name>A0AA39M6B5_9BILA</name>
<keyword evidence="11" id="KW-1185">Reference proteome</keyword>
<dbReference type="SMART" id="SM00389">
    <property type="entry name" value="HOX"/>
    <property type="match status" value="1"/>
</dbReference>
<feature type="DNA-binding region" description="Homeobox" evidence="5">
    <location>
        <begin position="250"/>
        <end position="309"/>
    </location>
</feature>
<dbReference type="Pfam" id="PF00046">
    <property type="entry name" value="Homeodomain"/>
    <property type="match status" value="1"/>
</dbReference>
<feature type="chain" id="PRO_5041241288" description="Homeobox domain-containing protein" evidence="8">
    <location>
        <begin position="18"/>
        <end position="320"/>
    </location>
</feature>
<dbReference type="Proteomes" id="UP001175271">
    <property type="component" value="Unassembled WGS sequence"/>
</dbReference>
<evidence type="ECO:0000256" key="1">
    <source>
        <dbReference type="ARBA" id="ARBA00004123"/>
    </source>
</evidence>
<evidence type="ECO:0000256" key="4">
    <source>
        <dbReference type="ARBA" id="ARBA00023242"/>
    </source>
</evidence>
<evidence type="ECO:0000256" key="7">
    <source>
        <dbReference type="SAM" id="MobiDB-lite"/>
    </source>
</evidence>
<feature type="signal peptide" evidence="8">
    <location>
        <begin position="1"/>
        <end position="17"/>
    </location>
</feature>
<dbReference type="GO" id="GO:0005634">
    <property type="term" value="C:nucleus"/>
    <property type="evidence" value="ECO:0007669"/>
    <property type="project" value="UniProtKB-SubCell"/>
</dbReference>
<dbReference type="GO" id="GO:0000981">
    <property type="term" value="F:DNA-binding transcription factor activity, RNA polymerase II-specific"/>
    <property type="evidence" value="ECO:0007669"/>
    <property type="project" value="InterPro"/>
</dbReference>
<reference evidence="10" key="1">
    <citation type="submission" date="2023-06" db="EMBL/GenBank/DDBJ databases">
        <title>Genomic analysis of the entomopathogenic nematode Steinernema hermaphroditum.</title>
        <authorList>
            <person name="Schwarz E.M."/>
            <person name="Heppert J.K."/>
            <person name="Baniya A."/>
            <person name="Schwartz H.T."/>
            <person name="Tan C.-H."/>
            <person name="Antoshechkin I."/>
            <person name="Sternberg P.W."/>
            <person name="Goodrich-Blair H."/>
            <person name="Dillman A.R."/>
        </authorList>
    </citation>
    <scope>NUCLEOTIDE SEQUENCE</scope>
    <source>
        <strain evidence="10">PS9179</strain>
        <tissue evidence="10">Whole animal</tissue>
    </source>
</reference>
<keyword evidence="4 5" id="KW-0539">Nucleus</keyword>
<gene>
    <name evidence="10" type="ORF">QR680_007377</name>
</gene>
<evidence type="ECO:0000313" key="11">
    <source>
        <dbReference type="Proteomes" id="UP001175271"/>
    </source>
</evidence>
<dbReference type="EMBL" id="JAUCMV010000001">
    <property type="protein sequence ID" value="KAK0422119.1"/>
    <property type="molecule type" value="Genomic_DNA"/>
</dbReference>
<dbReference type="SUPFAM" id="SSF46689">
    <property type="entry name" value="Homeodomain-like"/>
    <property type="match status" value="1"/>
</dbReference>
<feature type="compositionally biased region" description="Basic residues" evidence="7">
    <location>
        <begin position="301"/>
        <end position="312"/>
    </location>
</feature>
<keyword evidence="2 5" id="KW-0238">DNA-binding</keyword>
<comment type="caution">
    <text evidence="10">The sequence shown here is derived from an EMBL/GenBank/DDBJ whole genome shotgun (WGS) entry which is preliminary data.</text>
</comment>
<protein>
    <recommendedName>
        <fullName evidence="9">Homeobox domain-containing protein</fullName>
    </recommendedName>
</protein>